<evidence type="ECO:0000256" key="11">
    <source>
        <dbReference type="ARBA" id="ARBA00023242"/>
    </source>
</evidence>
<keyword evidence="4" id="KW-0963">Cytoplasm</keyword>
<evidence type="ECO:0000256" key="1">
    <source>
        <dbReference type="ARBA" id="ARBA00004123"/>
    </source>
</evidence>
<dbReference type="Proteomes" id="UP000887566">
    <property type="component" value="Unplaced"/>
</dbReference>
<protein>
    <submittedName>
        <fullName evidence="14">SH2 domain-containing protein</fullName>
    </submittedName>
</protein>
<dbReference type="GO" id="GO:0005634">
    <property type="term" value="C:nucleus"/>
    <property type="evidence" value="ECO:0007669"/>
    <property type="project" value="UniProtKB-SubCell"/>
</dbReference>
<dbReference type="InterPro" id="IPR012345">
    <property type="entry name" value="STAT_TF_DNA-bd_N"/>
</dbReference>
<dbReference type="PANTHER" id="PTHR11801">
    <property type="entry name" value="SIGNAL TRANSDUCER AND ACTIVATOR OF TRANSCRIPTION"/>
    <property type="match status" value="1"/>
</dbReference>
<dbReference type="Gene3D" id="3.30.505.10">
    <property type="entry name" value="SH2 domain"/>
    <property type="match status" value="1"/>
</dbReference>
<dbReference type="GO" id="GO:0007165">
    <property type="term" value="P:signal transduction"/>
    <property type="evidence" value="ECO:0007669"/>
    <property type="project" value="InterPro"/>
</dbReference>
<reference evidence="14" key="1">
    <citation type="submission" date="2022-11" db="UniProtKB">
        <authorList>
            <consortium name="WormBaseParasite"/>
        </authorList>
    </citation>
    <scope>IDENTIFICATION</scope>
</reference>
<dbReference type="GO" id="GO:0005737">
    <property type="term" value="C:cytoplasm"/>
    <property type="evidence" value="ECO:0007669"/>
    <property type="project" value="UniProtKB-SubCell"/>
</dbReference>
<proteinExistence type="inferred from homology"/>
<evidence type="ECO:0000256" key="7">
    <source>
        <dbReference type="ARBA" id="ARBA00023015"/>
    </source>
</evidence>
<evidence type="ECO:0000256" key="8">
    <source>
        <dbReference type="ARBA" id="ARBA00023125"/>
    </source>
</evidence>
<keyword evidence="5" id="KW-0597">Phosphoprotein</keyword>
<name>A0A914WYY0_9BILA</name>
<keyword evidence="6" id="KW-0727">SH2 domain</keyword>
<dbReference type="InterPro" id="IPR008967">
    <property type="entry name" value="p53-like_TF_DNA-bd_sf"/>
</dbReference>
<comment type="similarity">
    <text evidence="3">Belongs to the transcription factor STAT family.</text>
</comment>
<evidence type="ECO:0000256" key="10">
    <source>
        <dbReference type="ARBA" id="ARBA00023163"/>
    </source>
</evidence>
<feature type="domain" description="Signal transducer and activator of transcription linker" evidence="12">
    <location>
        <begin position="317"/>
        <end position="384"/>
    </location>
</feature>
<dbReference type="Gene3D" id="1.10.238.10">
    <property type="entry name" value="EF-hand"/>
    <property type="match status" value="1"/>
</dbReference>
<dbReference type="WBParaSite" id="PSAMB.scaffold5798size10864.g27340.t1">
    <property type="protein sequence ID" value="PSAMB.scaffold5798size10864.g27340.t1"/>
    <property type="gene ID" value="PSAMB.scaffold5798size10864.g27340"/>
</dbReference>
<organism evidence="13 14">
    <name type="scientific">Plectus sambesii</name>
    <dbReference type="NCBI Taxonomy" id="2011161"/>
    <lineage>
        <taxon>Eukaryota</taxon>
        <taxon>Metazoa</taxon>
        <taxon>Ecdysozoa</taxon>
        <taxon>Nematoda</taxon>
        <taxon>Chromadorea</taxon>
        <taxon>Plectida</taxon>
        <taxon>Plectina</taxon>
        <taxon>Plectoidea</taxon>
        <taxon>Plectidae</taxon>
        <taxon>Plectus</taxon>
    </lineage>
</organism>
<dbReference type="SUPFAM" id="SSF49417">
    <property type="entry name" value="p53-like transcription factors"/>
    <property type="match status" value="1"/>
</dbReference>
<dbReference type="AlphaFoldDB" id="A0A914WYY0"/>
<keyword evidence="10" id="KW-0804">Transcription</keyword>
<keyword evidence="7" id="KW-0805">Transcription regulation</keyword>
<keyword evidence="11" id="KW-0539">Nucleus</keyword>
<evidence type="ECO:0000256" key="2">
    <source>
        <dbReference type="ARBA" id="ARBA00004496"/>
    </source>
</evidence>
<accession>A0A914WYY0</accession>
<dbReference type="GO" id="GO:0003700">
    <property type="term" value="F:DNA-binding transcription factor activity"/>
    <property type="evidence" value="ECO:0007669"/>
    <property type="project" value="InterPro"/>
</dbReference>
<evidence type="ECO:0000313" key="14">
    <source>
        <dbReference type="WBParaSite" id="PSAMB.scaffold5798size10864.g27340.t1"/>
    </source>
</evidence>
<evidence type="ECO:0000256" key="4">
    <source>
        <dbReference type="ARBA" id="ARBA00022490"/>
    </source>
</evidence>
<evidence type="ECO:0000313" key="13">
    <source>
        <dbReference type="Proteomes" id="UP000887566"/>
    </source>
</evidence>
<dbReference type="InterPro" id="IPR048988">
    <property type="entry name" value="STAT_linker"/>
</dbReference>
<sequence>MYSKTNTARLDLSFFDIEHLKGLKDNIKAAPKEYKAFLKTVPDLIENLGQAHQFLEDHLKEVLSSFCLPSTPWDMLDASQTQDTEQLTALCTKHNFHHLYCSINHVINYGEKLKTLLRLGQHIQPCDDNQLNTLEETVLPVKKLQTTLLEHLLRITKQPPPVINVGDSFETEVCLLANISPVAPALRIRIIKAADAEKLVSGAATCEEIESSATIAENRAALLEYGQIWISHFKKKPLLKKISHSWNVDGEHLNKSDNQKCVLLYEIVPNFEKSQNSASLERIWTLSHPFLIINDLTQYSDAFATILWDRIFDGKDTEWCKLSTVLSKVFSYLTGATKRSLSESDLLYFRRKLGISSDSGTVSLKRFSKEDVDSDLRFSFWSWFCSICKIIRANLLPYWEKGYLMGFDTKESIAQKMLYVKKCCFLLRFSDSQLGALSISRFDFDSSREHRHTAFLLPPDQELHSLTKQLENFDRLKDIDYICDKNFTLINKKLFLDSPDLIIERSNQSELNADNKEAYSIYIQCMNGLWNFLPKPFSS</sequence>
<keyword evidence="13" id="KW-1185">Reference proteome</keyword>
<dbReference type="Gene3D" id="2.60.40.630">
    <property type="entry name" value="STAT transcription factor, DNA-binding domain"/>
    <property type="match status" value="1"/>
</dbReference>
<dbReference type="GO" id="GO:0003677">
    <property type="term" value="F:DNA binding"/>
    <property type="evidence" value="ECO:0007669"/>
    <property type="project" value="UniProtKB-KW"/>
</dbReference>
<dbReference type="InterPro" id="IPR001217">
    <property type="entry name" value="STAT"/>
</dbReference>
<keyword evidence="8" id="KW-0238">DNA-binding</keyword>
<evidence type="ECO:0000256" key="5">
    <source>
        <dbReference type="ARBA" id="ARBA00022553"/>
    </source>
</evidence>
<dbReference type="InterPro" id="IPR036860">
    <property type="entry name" value="SH2_dom_sf"/>
</dbReference>
<evidence type="ECO:0000256" key="3">
    <source>
        <dbReference type="ARBA" id="ARBA00005586"/>
    </source>
</evidence>
<keyword evidence="9" id="KW-0010">Activator</keyword>
<evidence type="ECO:0000256" key="9">
    <source>
        <dbReference type="ARBA" id="ARBA00023159"/>
    </source>
</evidence>
<dbReference type="SUPFAM" id="SSF55550">
    <property type="entry name" value="SH2 domain"/>
    <property type="match status" value="1"/>
</dbReference>
<comment type="subcellular location">
    <subcellularLocation>
        <location evidence="2">Cytoplasm</location>
    </subcellularLocation>
    <subcellularLocation>
        <location evidence="1">Nucleus</location>
    </subcellularLocation>
</comment>
<dbReference type="Pfam" id="PF21354">
    <property type="entry name" value="STAT_linker"/>
    <property type="match status" value="1"/>
</dbReference>
<evidence type="ECO:0000256" key="6">
    <source>
        <dbReference type="ARBA" id="ARBA00022999"/>
    </source>
</evidence>
<evidence type="ECO:0000259" key="12">
    <source>
        <dbReference type="Pfam" id="PF21354"/>
    </source>
</evidence>